<dbReference type="Proteomes" id="UP000634136">
    <property type="component" value="Unassembled WGS sequence"/>
</dbReference>
<protein>
    <submittedName>
        <fullName evidence="1">Uncharacterized protein</fullName>
    </submittedName>
</protein>
<dbReference type="AlphaFoldDB" id="A0A834TAE2"/>
<sequence>MGSTVTVRKRWYKKVGWWYLVKALTHET</sequence>
<reference evidence="1" key="1">
    <citation type="submission" date="2020-09" db="EMBL/GenBank/DDBJ databases">
        <title>Genome-Enabled Discovery of Anthraquinone Biosynthesis in Senna tora.</title>
        <authorList>
            <person name="Kang S.-H."/>
            <person name="Pandey R.P."/>
            <person name="Lee C.-M."/>
            <person name="Sim J.-S."/>
            <person name="Jeong J.-T."/>
            <person name="Choi B.-S."/>
            <person name="Jung M."/>
            <person name="Ginzburg D."/>
            <person name="Zhao K."/>
            <person name="Won S.Y."/>
            <person name="Oh T.-J."/>
            <person name="Yu Y."/>
            <person name="Kim N.-H."/>
            <person name="Lee O.R."/>
            <person name="Lee T.-H."/>
            <person name="Bashyal P."/>
            <person name="Kim T.-S."/>
            <person name="Lee W.-H."/>
            <person name="Kawkins C."/>
            <person name="Kim C.-K."/>
            <person name="Kim J.S."/>
            <person name="Ahn B.O."/>
            <person name="Rhee S.Y."/>
            <person name="Sohng J.K."/>
        </authorList>
    </citation>
    <scope>NUCLEOTIDE SEQUENCE</scope>
    <source>
        <tissue evidence="1">Leaf</tissue>
    </source>
</reference>
<accession>A0A834TAE2</accession>
<dbReference type="EMBL" id="JAAIUW010000008">
    <property type="protein sequence ID" value="KAF7818503.1"/>
    <property type="molecule type" value="Genomic_DNA"/>
</dbReference>
<keyword evidence="2" id="KW-1185">Reference proteome</keyword>
<name>A0A834TAE2_9FABA</name>
<evidence type="ECO:0000313" key="1">
    <source>
        <dbReference type="EMBL" id="KAF7818503.1"/>
    </source>
</evidence>
<evidence type="ECO:0000313" key="2">
    <source>
        <dbReference type="Proteomes" id="UP000634136"/>
    </source>
</evidence>
<proteinExistence type="predicted"/>
<organism evidence="1 2">
    <name type="scientific">Senna tora</name>
    <dbReference type="NCBI Taxonomy" id="362788"/>
    <lineage>
        <taxon>Eukaryota</taxon>
        <taxon>Viridiplantae</taxon>
        <taxon>Streptophyta</taxon>
        <taxon>Embryophyta</taxon>
        <taxon>Tracheophyta</taxon>
        <taxon>Spermatophyta</taxon>
        <taxon>Magnoliopsida</taxon>
        <taxon>eudicotyledons</taxon>
        <taxon>Gunneridae</taxon>
        <taxon>Pentapetalae</taxon>
        <taxon>rosids</taxon>
        <taxon>fabids</taxon>
        <taxon>Fabales</taxon>
        <taxon>Fabaceae</taxon>
        <taxon>Caesalpinioideae</taxon>
        <taxon>Cassia clade</taxon>
        <taxon>Senna</taxon>
    </lineage>
</organism>
<gene>
    <name evidence="1" type="ORF">G2W53_023958</name>
</gene>
<comment type="caution">
    <text evidence="1">The sequence shown here is derived from an EMBL/GenBank/DDBJ whole genome shotgun (WGS) entry which is preliminary data.</text>
</comment>